<evidence type="ECO:0000256" key="3">
    <source>
        <dbReference type="ARBA" id="ARBA00022475"/>
    </source>
</evidence>
<feature type="transmembrane region" description="Helical" evidence="7">
    <location>
        <begin position="277"/>
        <end position="296"/>
    </location>
</feature>
<dbReference type="InterPro" id="IPR036259">
    <property type="entry name" value="MFS_trans_sf"/>
</dbReference>
<feature type="transmembrane region" description="Helical" evidence="7">
    <location>
        <begin position="154"/>
        <end position="174"/>
    </location>
</feature>
<dbReference type="EMBL" id="JACJIJ010000002">
    <property type="protein sequence ID" value="MBA9052109.1"/>
    <property type="molecule type" value="Genomic_DNA"/>
</dbReference>
<dbReference type="RefSeq" id="WP_259408655.1">
    <property type="nucleotide sequence ID" value="NZ_BAAAHW010000021.1"/>
</dbReference>
<dbReference type="SUPFAM" id="SSF103473">
    <property type="entry name" value="MFS general substrate transporter"/>
    <property type="match status" value="1"/>
</dbReference>
<dbReference type="PANTHER" id="PTHR23517">
    <property type="entry name" value="RESISTANCE PROTEIN MDTM, PUTATIVE-RELATED-RELATED"/>
    <property type="match status" value="1"/>
</dbReference>
<dbReference type="AlphaFoldDB" id="A0A7W3RKD2"/>
<feature type="transmembrane region" description="Helical" evidence="7">
    <location>
        <begin position="186"/>
        <end position="208"/>
    </location>
</feature>
<dbReference type="Proteomes" id="UP000577386">
    <property type="component" value="Unassembled WGS sequence"/>
</dbReference>
<keyword evidence="4 7" id="KW-0812">Transmembrane</keyword>
<reference evidence="8 9" key="1">
    <citation type="submission" date="2020-08" db="EMBL/GenBank/DDBJ databases">
        <title>Sequencing the genomes of 1000 actinobacteria strains.</title>
        <authorList>
            <person name="Klenk H.-P."/>
        </authorList>
    </citation>
    <scope>NUCLEOTIDE SEQUENCE [LARGE SCALE GENOMIC DNA]</scope>
    <source>
        <strain evidence="8 9">DSM 41827</strain>
    </source>
</reference>
<protein>
    <recommendedName>
        <fullName evidence="10">MFS transporter</fullName>
    </recommendedName>
</protein>
<evidence type="ECO:0008006" key="10">
    <source>
        <dbReference type="Google" id="ProtNLM"/>
    </source>
</evidence>
<dbReference type="Pfam" id="PF07690">
    <property type="entry name" value="MFS_1"/>
    <property type="match status" value="1"/>
</dbReference>
<dbReference type="Gene3D" id="1.20.1250.20">
    <property type="entry name" value="MFS general substrate transporter like domains"/>
    <property type="match status" value="1"/>
</dbReference>
<keyword evidence="3" id="KW-1003">Cell membrane</keyword>
<keyword evidence="6 7" id="KW-0472">Membrane</keyword>
<organism evidence="8 9">
    <name type="scientific">Streptomyces murinus</name>
    <dbReference type="NCBI Taxonomy" id="33900"/>
    <lineage>
        <taxon>Bacteria</taxon>
        <taxon>Bacillati</taxon>
        <taxon>Actinomycetota</taxon>
        <taxon>Actinomycetes</taxon>
        <taxon>Kitasatosporales</taxon>
        <taxon>Streptomycetaceae</taxon>
        <taxon>Streptomyces</taxon>
    </lineage>
</organism>
<dbReference type="GO" id="GO:0022857">
    <property type="term" value="F:transmembrane transporter activity"/>
    <property type="evidence" value="ECO:0007669"/>
    <property type="project" value="InterPro"/>
</dbReference>
<proteinExistence type="predicted"/>
<feature type="transmembrane region" description="Helical" evidence="7">
    <location>
        <begin position="302"/>
        <end position="322"/>
    </location>
</feature>
<dbReference type="InterPro" id="IPR011701">
    <property type="entry name" value="MFS"/>
</dbReference>
<keyword evidence="2" id="KW-0813">Transport</keyword>
<feature type="transmembrane region" description="Helical" evidence="7">
    <location>
        <begin position="121"/>
        <end position="142"/>
    </location>
</feature>
<dbReference type="GO" id="GO:0005886">
    <property type="term" value="C:plasma membrane"/>
    <property type="evidence" value="ECO:0007669"/>
    <property type="project" value="UniProtKB-SubCell"/>
</dbReference>
<accession>A0A7W3RKD2</accession>
<evidence type="ECO:0000256" key="2">
    <source>
        <dbReference type="ARBA" id="ARBA00022448"/>
    </source>
</evidence>
<name>A0A7W3RKD2_STRMR</name>
<evidence type="ECO:0000313" key="8">
    <source>
        <dbReference type="EMBL" id="MBA9052109.1"/>
    </source>
</evidence>
<evidence type="ECO:0000256" key="7">
    <source>
        <dbReference type="SAM" id="Phobius"/>
    </source>
</evidence>
<feature type="transmembrane region" description="Helical" evidence="7">
    <location>
        <begin position="229"/>
        <end position="246"/>
    </location>
</feature>
<dbReference type="GeneID" id="93979817"/>
<sequence>MTACPVTASTTAPVTALPSATGARGARGARAAWIMLASGWSANQFSALLGAYRSHLGLTESAVTGLFAVYVVGLIPALLLAGPLADRRGRRPVALAALAVNVLSTVLLMTGGAWGGTWLLLAGRFLTGVGAGALLAAGSAWIKELSGSPRRPGLFVSAGFATGGLAAAFIARWAPWPMVTAYVPHVVLGAVAGWLALAAPETGGAVAVHGSEAAREDTGHRFRRMVLPLAPWVFAAPTIGFVTLPGTLHSGLLLTGVATAVVPGTGLLTARRAPSTPTAGLLTVAVGTAIAAVAAASENEPLALLAAIVLGAGYGLALTYGLTRTAALAPPHRLARWTAWFWTVAYLGMFTPYVLTLLGHVTTTPTLLTAVTLLALAHAGFVSRRGKGQ</sequence>
<feature type="transmembrane region" description="Helical" evidence="7">
    <location>
        <begin position="367"/>
        <end position="383"/>
    </location>
</feature>
<gene>
    <name evidence="8" type="ORF">HDA42_001287</name>
</gene>
<evidence type="ECO:0000256" key="5">
    <source>
        <dbReference type="ARBA" id="ARBA00022989"/>
    </source>
</evidence>
<feature type="transmembrane region" description="Helical" evidence="7">
    <location>
        <begin position="252"/>
        <end position="270"/>
    </location>
</feature>
<evidence type="ECO:0000313" key="9">
    <source>
        <dbReference type="Proteomes" id="UP000577386"/>
    </source>
</evidence>
<comment type="subcellular location">
    <subcellularLocation>
        <location evidence="1">Cell membrane</location>
        <topology evidence="1">Multi-pass membrane protein</topology>
    </subcellularLocation>
</comment>
<dbReference type="PANTHER" id="PTHR23517:SF13">
    <property type="entry name" value="MAJOR FACILITATOR SUPERFAMILY MFS_1"/>
    <property type="match status" value="1"/>
</dbReference>
<evidence type="ECO:0000256" key="1">
    <source>
        <dbReference type="ARBA" id="ARBA00004651"/>
    </source>
</evidence>
<comment type="caution">
    <text evidence="8">The sequence shown here is derived from an EMBL/GenBank/DDBJ whole genome shotgun (WGS) entry which is preliminary data.</text>
</comment>
<evidence type="ECO:0000256" key="4">
    <source>
        <dbReference type="ARBA" id="ARBA00022692"/>
    </source>
</evidence>
<evidence type="ECO:0000256" key="6">
    <source>
        <dbReference type="ARBA" id="ARBA00023136"/>
    </source>
</evidence>
<feature type="transmembrane region" description="Helical" evidence="7">
    <location>
        <begin position="93"/>
        <end position="115"/>
    </location>
</feature>
<keyword evidence="9" id="KW-1185">Reference proteome</keyword>
<keyword evidence="5 7" id="KW-1133">Transmembrane helix</keyword>
<feature type="transmembrane region" description="Helical" evidence="7">
    <location>
        <begin position="334"/>
        <end position="355"/>
    </location>
</feature>
<feature type="transmembrane region" description="Helical" evidence="7">
    <location>
        <begin position="62"/>
        <end position="81"/>
    </location>
</feature>
<dbReference type="InterPro" id="IPR050171">
    <property type="entry name" value="MFS_Transporters"/>
</dbReference>